<evidence type="ECO:0000313" key="2">
    <source>
        <dbReference type="EMBL" id="ABO69454.1"/>
    </source>
</evidence>
<feature type="coiled-coil region" evidence="1">
    <location>
        <begin position="12"/>
        <end position="39"/>
    </location>
</feature>
<protein>
    <submittedName>
        <fullName evidence="2">Vif</fullName>
    </submittedName>
</protein>
<sequence>MQPYRVQSSKRNMEYLKENNCSENKIKEFKEKLAVQELRWIRKLRYVEGILWSFHTREWHSDMVRELVAGTGPLKLYCYISHPIWKRYRPTIKWNQQWPYGNIWLTEKFMWEIPQDEIWNGKVTSKFPPGYIALIVKAYTCRCKKRDLCYREIILGKWHQKWCADCWTLIVIRNTPPLTLQRLAALQLGRKLYSWYCKPPYRFFEARVTPLDHRILIAAATQEDLWRLSCGKGSEENILHEWGRK</sequence>
<reference evidence="2" key="1">
    <citation type="journal article" date="2007" name="Virology">
        <title>Recombination in feline immunodeficiency virus genomes from naturally infected cougars.</title>
        <authorList>
            <person name="Bruen T.C."/>
            <person name="Poss M."/>
        </authorList>
    </citation>
    <scope>NUCLEOTIDE SEQUENCE</scope>
    <source>
        <strain evidence="2">Mc100</strain>
    </source>
</reference>
<dbReference type="Pfam" id="PF05851">
    <property type="entry name" value="Lentivirus_VIF"/>
    <property type="match status" value="1"/>
</dbReference>
<dbReference type="InterPro" id="IPR008668">
    <property type="entry name" value="Vir_infectivity_fact_Lentivir"/>
</dbReference>
<organism evidence="2">
    <name type="scientific">Feline immunodeficiency virus</name>
    <dbReference type="NCBI Taxonomy" id="11673"/>
    <lineage>
        <taxon>Viruses</taxon>
        <taxon>Riboviria</taxon>
        <taxon>Pararnavirae</taxon>
        <taxon>Artverviricota</taxon>
        <taxon>Revtraviricetes</taxon>
        <taxon>Ortervirales</taxon>
        <taxon>Retroviridae</taxon>
        <taxon>Orthoretrovirinae</taxon>
        <taxon>Lentivirus</taxon>
        <taxon>Lentivirus felimdef</taxon>
    </lineage>
</organism>
<evidence type="ECO:0000256" key="1">
    <source>
        <dbReference type="SAM" id="Coils"/>
    </source>
</evidence>
<dbReference type="GO" id="GO:0019058">
    <property type="term" value="P:viral life cycle"/>
    <property type="evidence" value="ECO:0007669"/>
    <property type="project" value="InterPro"/>
</dbReference>
<accession>B0LAQ0</accession>
<name>B0LAQ0_9RETR</name>
<proteinExistence type="predicted"/>
<dbReference type="EMBL" id="EF455605">
    <property type="protein sequence ID" value="ABO69454.1"/>
    <property type="molecule type" value="Genomic_DNA"/>
</dbReference>
<reference evidence="2" key="2">
    <citation type="journal article" date="2008" name="Virology">
        <title>Evolution of the long terminal repeat and accessory genes of feline immunodeficiency virus genomes from naturally infected cougars.</title>
        <authorList>
            <person name="Poss M."/>
            <person name="Ross H."/>
        </authorList>
    </citation>
    <scope>NUCLEOTIDE SEQUENCE</scope>
    <source>
        <strain evidence="2">Mc100</strain>
    </source>
</reference>
<keyword evidence="1" id="KW-0175">Coiled coil</keyword>